<reference evidence="2 3" key="1">
    <citation type="submission" date="2021-07" db="EMBL/GenBank/DDBJ databases">
        <title>Paenibacillus radiodurans sp. nov., isolated from the southeastern edge of Tengger Desert.</title>
        <authorList>
            <person name="Zhang G."/>
        </authorList>
    </citation>
    <scope>NUCLEOTIDE SEQUENCE [LARGE SCALE GENOMIC DNA]</scope>
    <source>
        <strain evidence="2 3">CCM 7311</strain>
    </source>
</reference>
<dbReference type="Proteomes" id="UP001519887">
    <property type="component" value="Unassembled WGS sequence"/>
</dbReference>
<evidence type="ECO:0000313" key="3">
    <source>
        <dbReference type="Proteomes" id="UP001519887"/>
    </source>
</evidence>
<comment type="caution">
    <text evidence="2">The sequence shown here is derived from an EMBL/GenBank/DDBJ whole genome shotgun (WGS) entry which is preliminary data.</text>
</comment>
<proteinExistence type="predicted"/>
<protein>
    <submittedName>
        <fullName evidence="2">AMP-binding protein</fullName>
    </submittedName>
</protein>
<dbReference type="Gene3D" id="3.40.50.980">
    <property type="match status" value="1"/>
</dbReference>
<dbReference type="InterPro" id="IPR000873">
    <property type="entry name" value="AMP-dep_synth/lig_dom"/>
</dbReference>
<dbReference type="SUPFAM" id="SSF56801">
    <property type="entry name" value="Acetyl-CoA synthetase-like"/>
    <property type="match status" value="1"/>
</dbReference>
<organism evidence="2 3">
    <name type="scientific">Paenibacillus sepulcri</name>
    <dbReference type="NCBI Taxonomy" id="359917"/>
    <lineage>
        <taxon>Bacteria</taxon>
        <taxon>Bacillati</taxon>
        <taxon>Bacillota</taxon>
        <taxon>Bacilli</taxon>
        <taxon>Bacillales</taxon>
        <taxon>Paenibacillaceae</taxon>
        <taxon>Paenibacillus</taxon>
    </lineage>
</organism>
<dbReference type="Pfam" id="PF00501">
    <property type="entry name" value="AMP-binding"/>
    <property type="match status" value="1"/>
</dbReference>
<feature type="non-terminal residue" evidence="2">
    <location>
        <position position="87"/>
    </location>
</feature>
<evidence type="ECO:0000259" key="1">
    <source>
        <dbReference type="Pfam" id="PF00501"/>
    </source>
</evidence>
<evidence type="ECO:0000313" key="2">
    <source>
        <dbReference type="EMBL" id="MBW7460948.1"/>
    </source>
</evidence>
<gene>
    <name evidence="2" type="ORF">K0U00_43525</name>
</gene>
<sequence>MAHRPWLSHYPKEVPSTYPYPKKNLADFLIQSTANYPNHTALHFMGKDMKYADLLEGAYRFAHVVRKLGIARGDRVAIMLPNCPQLV</sequence>
<feature type="domain" description="AMP-dependent synthetase/ligase" evidence="1">
    <location>
        <begin position="32"/>
        <end position="87"/>
    </location>
</feature>
<accession>A0ABS7CJ43</accession>
<keyword evidence="3" id="KW-1185">Reference proteome</keyword>
<name>A0ABS7CJ43_9BACL</name>
<dbReference type="EMBL" id="JAHZIK010002573">
    <property type="protein sequence ID" value="MBW7460948.1"/>
    <property type="molecule type" value="Genomic_DNA"/>
</dbReference>